<evidence type="ECO:0000313" key="11">
    <source>
        <dbReference type="EMBL" id="OYQ18906.1"/>
    </source>
</evidence>
<dbReference type="PRINTS" id="PR01005">
    <property type="entry name" value="FLGHOOKAP1"/>
</dbReference>
<gene>
    <name evidence="7 11" type="primary">flgK</name>
    <name evidence="11" type="ORF">CHR90_11710</name>
</gene>
<organism evidence="11 12">
    <name type="scientific">Elstera cyanobacteriorum</name>
    <dbReference type="NCBI Taxonomy" id="2022747"/>
    <lineage>
        <taxon>Bacteria</taxon>
        <taxon>Pseudomonadati</taxon>
        <taxon>Pseudomonadota</taxon>
        <taxon>Alphaproteobacteria</taxon>
        <taxon>Rhodospirillales</taxon>
        <taxon>Rhodospirillaceae</taxon>
        <taxon>Elstera</taxon>
    </lineage>
</organism>
<dbReference type="PANTHER" id="PTHR30033:SF2">
    <property type="entry name" value="FLAGELLAR HOOK PROTEIN"/>
    <property type="match status" value="1"/>
</dbReference>
<evidence type="ECO:0000256" key="2">
    <source>
        <dbReference type="ARBA" id="ARBA00004613"/>
    </source>
</evidence>
<reference evidence="11 12" key="1">
    <citation type="submission" date="2017-07" db="EMBL/GenBank/DDBJ databases">
        <title>Elstera cyanobacteriorum sp. nov., a novel bacterium isolated from cyanobacterial aggregates in a eutrophic lake.</title>
        <authorList>
            <person name="Cai H."/>
        </authorList>
    </citation>
    <scope>NUCLEOTIDE SEQUENCE [LARGE SCALE GENOMIC DNA]</scope>
    <source>
        <strain evidence="11 12">TH019</strain>
    </source>
</reference>
<protein>
    <recommendedName>
        <fullName evidence="4 7">Flagellar hook-associated protein 1</fullName>
        <shortName evidence="7">HAP1</shortName>
    </recommendedName>
</protein>
<evidence type="ECO:0000259" key="10">
    <source>
        <dbReference type="Pfam" id="PF22638"/>
    </source>
</evidence>
<keyword evidence="6 7" id="KW-0975">Bacterial flagellum</keyword>
<dbReference type="InterPro" id="IPR053927">
    <property type="entry name" value="FlgK_helical"/>
</dbReference>
<keyword evidence="11" id="KW-0966">Cell projection</keyword>
<dbReference type="GO" id="GO:0009425">
    <property type="term" value="C:bacterial-type flagellum basal body"/>
    <property type="evidence" value="ECO:0007669"/>
    <property type="project" value="UniProtKB-SubCell"/>
</dbReference>
<evidence type="ECO:0000259" key="9">
    <source>
        <dbReference type="Pfam" id="PF06429"/>
    </source>
</evidence>
<dbReference type="InterPro" id="IPR002371">
    <property type="entry name" value="FlgK"/>
</dbReference>
<dbReference type="RefSeq" id="WP_094409170.1">
    <property type="nucleotide sequence ID" value="NZ_BMJZ01000001.1"/>
</dbReference>
<dbReference type="EMBL" id="NOXS01000032">
    <property type="protein sequence ID" value="OYQ18906.1"/>
    <property type="molecule type" value="Genomic_DNA"/>
</dbReference>
<proteinExistence type="inferred from homology"/>
<evidence type="ECO:0000256" key="6">
    <source>
        <dbReference type="ARBA" id="ARBA00023143"/>
    </source>
</evidence>
<dbReference type="Pfam" id="PF22638">
    <property type="entry name" value="FlgK_D1"/>
    <property type="match status" value="1"/>
</dbReference>
<evidence type="ECO:0000256" key="5">
    <source>
        <dbReference type="ARBA" id="ARBA00022525"/>
    </source>
</evidence>
<keyword evidence="12" id="KW-1185">Reference proteome</keyword>
<dbReference type="PANTHER" id="PTHR30033">
    <property type="entry name" value="FLAGELLAR HOOK-ASSOCIATED PROTEIN 1"/>
    <property type="match status" value="1"/>
</dbReference>
<sequence length="592" mass="62475">MSLSLSLNSAISGLRAAQNSLAVISNNVSNAKTAGYTKKVQPQVNVTYNGMGAGVVSQTVYRQTDELMRREIRKETSTQGRTTIENDFLKQIQTMYGKTESGGRLGSAITAFNTALNALSTTPESSSAQLNVVASAKALTLTMNDMAQQVTDMRTSGARQVGDAVTEVNTNLQQVQELNRQITRAYALGQPTGDLEDTRDLALSKIAENMDIQTFRRDTGEMVVFTKSGRILVDGNAVQLSYTTPNVMGVTDKVPAITINGQNVDIKSEFRDGKIAGLINTVDNTLSGIAGQLNQLAESLYGNSARTTGVVDQPQYGPATYPFGRLNTTPSETSGTITNPTYLDITRSGSTLQLGVNFNIGDTLTFSNGATARVEAVDTNAASANVRFKITALSGGFNVSSTAPVSITQVNGVALGGAAANITGIDSGYRFFTGVDLTHYTSTTGGYVAQNNAASIAIHPNLDPSQGGTAALLALANDPFTKNLAKTLSDTFTQMQSVAQNIGGVASGNYTYAGYATSMVSQNAIVASKAAADQSFQVEFVRSLQSQSAEIEGVNVDEEMANLVTYQNAYSASARVVTTISEMFDTLLGIKS</sequence>
<evidence type="ECO:0000256" key="7">
    <source>
        <dbReference type="RuleBase" id="RU362065"/>
    </source>
</evidence>
<keyword evidence="11" id="KW-0282">Flagellum</keyword>
<dbReference type="GO" id="GO:0005576">
    <property type="term" value="C:extracellular region"/>
    <property type="evidence" value="ECO:0007669"/>
    <property type="project" value="UniProtKB-SubCell"/>
</dbReference>
<dbReference type="InterPro" id="IPR010930">
    <property type="entry name" value="Flg_bb/hook_C_dom"/>
</dbReference>
<dbReference type="GO" id="GO:0005198">
    <property type="term" value="F:structural molecule activity"/>
    <property type="evidence" value="ECO:0007669"/>
    <property type="project" value="UniProtKB-UniRule"/>
</dbReference>
<dbReference type="Pfam" id="PF00460">
    <property type="entry name" value="Flg_bb_rod"/>
    <property type="match status" value="1"/>
</dbReference>
<dbReference type="AlphaFoldDB" id="A0A255XPI6"/>
<evidence type="ECO:0000259" key="8">
    <source>
        <dbReference type="Pfam" id="PF00460"/>
    </source>
</evidence>
<dbReference type="Proteomes" id="UP000216361">
    <property type="component" value="Unassembled WGS sequence"/>
</dbReference>
<comment type="similarity">
    <text evidence="3 7">Belongs to the flagella basal body rod proteins family.</text>
</comment>
<evidence type="ECO:0000313" key="12">
    <source>
        <dbReference type="Proteomes" id="UP000216361"/>
    </source>
</evidence>
<evidence type="ECO:0000256" key="3">
    <source>
        <dbReference type="ARBA" id="ARBA00009677"/>
    </source>
</evidence>
<dbReference type="GO" id="GO:0009424">
    <property type="term" value="C:bacterial-type flagellum hook"/>
    <property type="evidence" value="ECO:0007669"/>
    <property type="project" value="UniProtKB-UniRule"/>
</dbReference>
<evidence type="ECO:0000256" key="4">
    <source>
        <dbReference type="ARBA" id="ARBA00016244"/>
    </source>
</evidence>
<dbReference type="InterPro" id="IPR001444">
    <property type="entry name" value="Flag_bb_rod_N"/>
</dbReference>
<name>A0A255XPI6_9PROT</name>
<evidence type="ECO:0000256" key="1">
    <source>
        <dbReference type="ARBA" id="ARBA00004117"/>
    </source>
</evidence>
<feature type="domain" description="Flagellar basal body rod protein N-terminal" evidence="8">
    <location>
        <begin position="7"/>
        <end position="37"/>
    </location>
</feature>
<dbReference type="Pfam" id="PF06429">
    <property type="entry name" value="Flg_bbr_C"/>
    <property type="match status" value="1"/>
</dbReference>
<keyword evidence="5 7" id="KW-0964">Secreted</keyword>
<dbReference type="GO" id="GO:0044780">
    <property type="term" value="P:bacterial-type flagellum assembly"/>
    <property type="evidence" value="ECO:0007669"/>
    <property type="project" value="InterPro"/>
</dbReference>
<accession>A0A255XPI6</accession>
<feature type="domain" description="Flagellar basal-body/hook protein C-terminal" evidence="9">
    <location>
        <begin position="546"/>
        <end position="589"/>
    </location>
</feature>
<keyword evidence="11" id="KW-0969">Cilium</keyword>
<comment type="caution">
    <text evidence="11">The sequence shown here is derived from an EMBL/GenBank/DDBJ whole genome shotgun (WGS) entry which is preliminary data.</text>
</comment>
<dbReference type="SUPFAM" id="SSF64518">
    <property type="entry name" value="Phase 1 flagellin"/>
    <property type="match status" value="1"/>
</dbReference>
<comment type="subcellular location">
    <subcellularLocation>
        <location evidence="1">Bacterial flagellum basal body</location>
    </subcellularLocation>
    <subcellularLocation>
        <location evidence="2 7">Secreted</location>
    </subcellularLocation>
</comment>
<dbReference type="NCBIfam" id="TIGR02492">
    <property type="entry name" value="flgK_ends"/>
    <property type="match status" value="1"/>
</dbReference>
<dbReference type="OrthoDB" id="7181295at2"/>
<feature type="domain" description="Flagellar hook-associated protein FlgK helical" evidence="10">
    <location>
        <begin position="89"/>
        <end position="300"/>
    </location>
</feature>